<protein>
    <submittedName>
        <fullName evidence="8">SigE family RNA polymerase sigma factor</fullName>
    </submittedName>
</protein>
<gene>
    <name evidence="8" type="ORF">ABII15_33715</name>
</gene>
<proteinExistence type="inferred from homology"/>
<comment type="similarity">
    <text evidence="1">Belongs to the sigma-70 factor family. ECF subfamily.</text>
</comment>
<dbReference type="Pfam" id="PF08281">
    <property type="entry name" value="Sigma70_r4_2"/>
    <property type="match status" value="1"/>
</dbReference>
<dbReference type="InterPro" id="IPR007627">
    <property type="entry name" value="RNA_pol_sigma70_r2"/>
</dbReference>
<dbReference type="PANTHER" id="PTHR43133:SF50">
    <property type="entry name" value="ECF RNA POLYMERASE SIGMA FACTOR SIGM"/>
    <property type="match status" value="1"/>
</dbReference>
<evidence type="ECO:0000259" key="6">
    <source>
        <dbReference type="Pfam" id="PF04542"/>
    </source>
</evidence>
<accession>A0AAU8J3L6</accession>
<dbReference type="Pfam" id="PF04542">
    <property type="entry name" value="Sigma70_r2"/>
    <property type="match status" value="1"/>
</dbReference>
<dbReference type="RefSeq" id="WP_353946066.1">
    <property type="nucleotide sequence ID" value="NZ_CP159534.1"/>
</dbReference>
<evidence type="ECO:0000256" key="4">
    <source>
        <dbReference type="ARBA" id="ARBA00023125"/>
    </source>
</evidence>
<dbReference type="Gene3D" id="1.10.1740.10">
    <property type="match status" value="1"/>
</dbReference>
<sequence length="192" mass="21209">MRDTARPATGAGDDSDDFQAFVIGRWARLLRTAYLLTGEQHAAEDLVQGCLERTFVAWRKVSEARDPDAYVRRIMVNTHARRYRRGLKEYLSRGDGSGLGRELPESGDRIAQAVDRRDLFAALAQLPVRQREAVVLRYWEDLSETQTAAAMGCSVGTVKSNAARGITRLRSAIGLTHPGAGTTHSLHEGRTS</sequence>
<keyword evidence="5" id="KW-0804">Transcription</keyword>
<keyword evidence="4" id="KW-0238">DNA-binding</keyword>
<feature type="domain" description="RNA polymerase sigma factor 70 region 4 type 2" evidence="7">
    <location>
        <begin position="118"/>
        <end position="169"/>
    </location>
</feature>
<name>A0AAU8J3L6_9ACTN</name>
<dbReference type="CDD" id="cd06171">
    <property type="entry name" value="Sigma70_r4"/>
    <property type="match status" value="1"/>
</dbReference>
<dbReference type="InterPro" id="IPR013249">
    <property type="entry name" value="RNA_pol_sigma70_r4_t2"/>
</dbReference>
<evidence type="ECO:0000256" key="2">
    <source>
        <dbReference type="ARBA" id="ARBA00023015"/>
    </source>
</evidence>
<dbReference type="InterPro" id="IPR013325">
    <property type="entry name" value="RNA_pol_sigma_r2"/>
</dbReference>
<keyword evidence="2" id="KW-0805">Transcription regulation</keyword>
<evidence type="ECO:0000313" key="8">
    <source>
        <dbReference type="EMBL" id="XCJ74629.1"/>
    </source>
</evidence>
<dbReference type="GO" id="GO:0003677">
    <property type="term" value="F:DNA binding"/>
    <property type="evidence" value="ECO:0007669"/>
    <property type="project" value="UniProtKB-KW"/>
</dbReference>
<evidence type="ECO:0000256" key="1">
    <source>
        <dbReference type="ARBA" id="ARBA00010641"/>
    </source>
</evidence>
<dbReference type="SUPFAM" id="SSF88946">
    <property type="entry name" value="Sigma2 domain of RNA polymerase sigma factors"/>
    <property type="match status" value="1"/>
</dbReference>
<dbReference type="EMBL" id="CP159534">
    <property type="protein sequence ID" value="XCJ74629.1"/>
    <property type="molecule type" value="Genomic_DNA"/>
</dbReference>
<keyword evidence="3" id="KW-0731">Sigma factor</keyword>
<dbReference type="Gene3D" id="1.10.10.10">
    <property type="entry name" value="Winged helix-like DNA-binding domain superfamily/Winged helix DNA-binding domain"/>
    <property type="match status" value="1"/>
</dbReference>
<dbReference type="GO" id="GO:0016987">
    <property type="term" value="F:sigma factor activity"/>
    <property type="evidence" value="ECO:0007669"/>
    <property type="project" value="UniProtKB-KW"/>
</dbReference>
<evidence type="ECO:0000256" key="5">
    <source>
        <dbReference type="ARBA" id="ARBA00023163"/>
    </source>
</evidence>
<dbReference type="InterPro" id="IPR014284">
    <property type="entry name" value="RNA_pol_sigma-70_dom"/>
</dbReference>
<dbReference type="InterPro" id="IPR013324">
    <property type="entry name" value="RNA_pol_sigma_r3/r4-like"/>
</dbReference>
<evidence type="ECO:0000256" key="3">
    <source>
        <dbReference type="ARBA" id="ARBA00023082"/>
    </source>
</evidence>
<feature type="domain" description="RNA polymerase sigma-70 region 2" evidence="6">
    <location>
        <begin position="28"/>
        <end position="85"/>
    </location>
</feature>
<dbReference type="InterPro" id="IPR014325">
    <property type="entry name" value="RNA_pol_sigma-E_actinobac"/>
</dbReference>
<dbReference type="SUPFAM" id="SSF88659">
    <property type="entry name" value="Sigma3 and sigma4 domains of RNA polymerase sigma factors"/>
    <property type="match status" value="1"/>
</dbReference>
<dbReference type="InterPro" id="IPR036388">
    <property type="entry name" value="WH-like_DNA-bd_sf"/>
</dbReference>
<dbReference type="GO" id="GO:0006352">
    <property type="term" value="P:DNA-templated transcription initiation"/>
    <property type="evidence" value="ECO:0007669"/>
    <property type="project" value="InterPro"/>
</dbReference>
<organism evidence="8">
    <name type="scientific">Streptomyces tabacisoli</name>
    <dbReference type="NCBI Taxonomy" id="3156398"/>
    <lineage>
        <taxon>Bacteria</taxon>
        <taxon>Bacillati</taxon>
        <taxon>Actinomycetota</taxon>
        <taxon>Actinomycetes</taxon>
        <taxon>Kitasatosporales</taxon>
        <taxon>Streptomycetaceae</taxon>
        <taxon>Streptomyces</taxon>
    </lineage>
</organism>
<dbReference type="NCBIfam" id="TIGR02937">
    <property type="entry name" value="sigma70-ECF"/>
    <property type="match status" value="1"/>
</dbReference>
<evidence type="ECO:0000259" key="7">
    <source>
        <dbReference type="Pfam" id="PF08281"/>
    </source>
</evidence>
<reference evidence="8" key="1">
    <citation type="submission" date="2024-06" db="EMBL/GenBank/DDBJ databases">
        <title>Streptomyces sp. strain HUAS MG91 genome sequences.</title>
        <authorList>
            <person name="Mo P."/>
        </authorList>
    </citation>
    <scope>NUCLEOTIDE SEQUENCE</scope>
    <source>
        <strain evidence="8">HUAS MG91</strain>
    </source>
</reference>
<dbReference type="InterPro" id="IPR039425">
    <property type="entry name" value="RNA_pol_sigma-70-like"/>
</dbReference>
<dbReference type="AlphaFoldDB" id="A0AAU8J3L6"/>
<dbReference type="KEGG" id="stac:ABII15_33715"/>
<dbReference type="NCBIfam" id="TIGR02983">
    <property type="entry name" value="SigE-fam_strep"/>
    <property type="match status" value="1"/>
</dbReference>
<dbReference type="PANTHER" id="PTHR43133">
    <property type="entry name" value="RNA POLYMERASE ECF-TYPE SIGMA FACTO"/>
    <property type="match status" value="1"/>
</dbReference>